<dbReference type="GO" id="GO:0006887">
    <property type="term" value="P:exocytosis"/>
    <property type="evidence" value="ECO:0007669"/>
    <property type="project" value="UniProtKB-KW"/>
</dbReference>
<feature type="region of interest" description="Disordered" evidence="6">
    <location>
        <begin position="50"/>
        <end position="122"/>
    </location>
</feature>
<evidence type="ECO:0000256" key="5">
    <source>
        <dbReference type="ARBA" id="ARBA00037297"/>
    </source>
</evidence>
<comment type="caution">
    <text evidence="7">The sequence shown here is derived from an EMBL/GenBank/DDBJ whole genome shotgun (WGS) entry which is preliminary data.</text>
</comment>
<dbReference type="EMBL" id="CAJNOM010000027">
    <property type="protein sequence ID" value="CAF0843482.1"/>
    <property type="molecule type" value="Genomic_DNA"/>
</dbReference>
<dbReference type="InterPro" id="IPR008849">
    <property type="entry name" value="Synaphin"/>
</dbReference>
<protein>
    <submittedName>
        <fullName evidence="7">Uncharacterized protein</fullName>
    </submittedName>
</protein>
<dbReference type="GO" id="GO:0019905">
    <property type="term" value="F:syntaxin binding"/>
    <property type="evidence" value="ECO:0007669"/>
    <property type="project" value="InterPro"/>
</dbReference>
<keyword evidence="2" id="KW-0813">Transport</keyword>
<organism evidence="7 10">
    <name type="scientific">Adineta steineri</name>
    <dbReference type="NCBI Taxonomy" id="433720"/>
    <lineage>
        <taxon>Eukaryota</taxon>
        <taxon>Metazoa</taxon>
        <taxon>Spiralia</taxon>
        <taxon>Gnathifera</taxon>
        <taxon>Rotifera</taxon>
        <taxon>Eurotatoria</taxon>
        <taxon>Bdelloidea</taxon>
        <taxon>Adinetida</taxon>
        <taxon>Adinetidae</taxon>
        <taxon>Adineta</taxon>
    </lineage>
</organism>
<proteinExistence type="inferred from homology"/>
<reference evidence="7" key="1">
    <citation type="submission" date="2021-02" db="EMBL/GenBank/DDBJ databases">
        <authorList>
            <person name="Nowell W R."/>
        </authorList>
    </citation>
    <scope>NUCLEOTIDE SEQUENCE</scope>
</reference>
<dbReference type="PANTHER" id="PTHR16705:SF4">
    <property type="entry name" value="COMPLEXIN"/>
    <property type="match status" value="1"/>
</dbReference>
<dbReference type="Proteomes" id="UP000663877">
    <property type="component" value="Unassembled WGS sequence"/>
</dbReference>
<evidence type="ECO:0000256" key="3">
    <source>
        <dbReference type="ARBA" id="ARBA00022483"/>
    </source>
</evidence>
<sequence length="136" mass="15489">MSSLFAKSAIETEFDKIIKDLTGDNNVVEETEDNPISTVDIIAEQKRQAAADQERQVRHAKVEKEREDARQKIRDKYNLKKKDEPSTSANSKTTKISNQNEVTQVHEASSAENQAFNPMQMASNTFNTLKKKFGWK</sequence>
<comment type="function">
    <text evidence="5">Positively regulates a late step in synaptic vesicle exocytosis.</text>
</comment>
<dbReference type="AlphaFoldDB" id="A0A813VXC5"/>
<dbReference type="PANTHER" id="PTHR16705">
    <property type="entry name" value="COMPLEXIN"/>
    <property type="match status" value="1"/>
</dbReference>
<evidence type="ECO:0000256" key="1">
    <source>
        <dbReference type="ARBA" id="ARBA00005396"/>
    </source>
</evidence>
<name>A0A813VXC5_9BILA</name>
<evidence type="ECO:0000313" key="10">
    <source>
        <dbReference type="Proteomes" id="UP000663832"/>
    </source>
</evidence>
<dbReference type="SUPFAM" id="SSF58038">
    <property type="entry name" value="SNARE fusion complex"/>
    <property type="match status" value="1"/>
</dbReference>
<evidence type="ECO:0000256" key="6">
    <source>
        <dbReference type="SAM" id="MobiDB-lite"/>
    </source>
</evidence>
<evidence type="ECO:0000313" key="7">
    <source>
        <dbReference type="EMBL" id="CAF0843482.1"/>
    </source>
</evidence>
<keyword evidence="3" id="KW-0268">Exocytosis</keyword>
<keyword evidence="4" id="KW-0532">Neurotransmitter transport</keyword>
<evidence type="ECO:0000313" key="8">
    <source>
        <dbReference type="EMBL" id="CAF0857653.1"/>
    </source>
</evidence>
<dbReference type="EMBL" id="CAJNOI010000160">
    <property type="protein sequence ID" value="CAF1143114.1"/>
    <property type="molecule type" value="Genomic_DNA"/>
</dbReference>
<dbReference type="GO" id="GO:0006836">
    <property type="term" value="P:neurotransmitter transport"/>
    <property type="evidence" value="ECO:0007669"/>
    <property type="project" value="UniProtKB-KW"/>
</dbReference>
<accession>A0A813VXC5</accession>
<dbReference type="EMBL" id="CAJNOM010000031">
    <property type="protein sequence ID" value="CAF0857653.1"/>
    <property type="molecule type" value="Genomic_DNA"/>
</dbReference>
<dbReference type="GO" id="GO:0031201">
    <property type="term" value="C:SNARE complex"/>
    <property type="evidence" value="ECO:0007669"/>
    <property type="project" value="TreeGrafter"/>
</dbReference>
<gene>
    <name evidence="9" type="ORF">BJG266_LOCUS23661</name>
    <name evidence="7" type="ORF">QVE165_LOCUS6438</name>
    <name evidence="8" type="ORF">QVE165_LOCUS7187</name>
</gene>
<dbReference type="Proteomes" id="UP000663832">
    <property type="component" value="Unassembled WGS sequence"/>
</dbReference>
<dbReference type="Pfam" id="PF05835">
    <property type="entry name" value="Synaphin"/>
    <property type="match status" value="1"/>
</dbReference>
<dbReference type="Gene3D" id="1.20.5.580">
    <property type="entry name" value="Single Helix bin"/>
    <property type="match status" value="1"/>
</dbReference>
<keyword evidence="10" id="KW-1185">Reference proteome</keyword>
<feature type="compositionally biased region" description="Polar residues" evidence="6">
    <location>
        <begin position="86"/>
        <end position="122"/>
    </location>
</feature>
<feature type="compositionally biased region" description="Basic and acidic residues" evidence="6">
    <location>
        <begin position="50"/>
        <end position="85"/>
    </location>
</feature>
<comment type="similarity">
    <text evidence="1">Belongs to the complexin/synaphin family.</text>
</comment>
<dbReference type="OrthoDB" id="10049021at2759"/>
<evidence type="ECO:0000313" key="9">
    <source>
        <dbReference type="EMBL" id="CAF1143114.1"/>
    </source>
</evidence>
<evidence type="ECO:0000256" key="4">
    <source>
        <dbReference type="ARBA" id="ARBA00022775"/>
    </source>
</evidence>
<evidence type="ECO:0000256" key="2">
    <source>
        <dbReference type="ARBA" id="ARBA00022448"/>
    </source>
</evidence>